<reference evidence="2 3" key="1">
    <citation type="journal article" date="2019" name="Commun. Biol.">
        <title>The bagworm genome reveals a unique fibroin gene that provides high tensile strength.</title>
        <authorList>
            <person name="Kono N."/>
            <person name="Nakamura H."/>
            <person name="Ohtoshi R."/>
            <person name="Tomita M."/>
            <person name="Numata K."/>
            <person name="Arakawa K."/>
        </authorList>
    </citation>
    <scope>NUCLEOTIDE SEQUENCE [LARGE SCALE GENOMIC DNA]</scope>
</reference>
<sequence length="101" mass="10603">MQINHKELDLSCDRQTRPSRPAPPATPSLKLFAALRSQLANGDVTITPSAPRVCADALSARPVVMGVKRGVAALLSPGASRSAFGVPRTRFGGPFARALPN</sequence>
<comment type="caution">
    <text evidence="2">The sequence shown here is derived from an EMBL/GenBank/DDBJ whole genome shotgun (WGS) entry which is preliminary data.</text>
</comment>
<evidence type="ECO:0000313" key="2">
    <source>
        <dbReference type="EMBL" id="GBP71538.1"/>
    </source>
</evidence>
<proteinExistence type="predicted"/>
<keyword evidence="3" id="KW-1185">Reference proteome</keyword>
<organism evidence="2 3">
    <name type="scientific">Eumeta variegata</name>
    <name type="common">Bagworm moth</name>
    <name type="synonym">Eumeta japonica</name>
    <dbReference type="NCBI Taxonomy" id="151549"/>
    <lineage>
        <taxon>Eukaryota</taxon>
        <taxon>Metazoa</taxon>
        <taxon>Ecdysozoa</taxon>
        <taxon>Arthropoda</taxon>
        <taxon>Hexapoda</taxon>
        <taxon>Insecta</taxon>
        <taxon>Pterygota</taxon>
        <taxon>Neoptera</taxon>
        <taxon>Endopterygota</taxon>
        <taxon>Lepidoptera</taxon>
        <taxon>Glossata</taxon>
        <taxon>Ditrysia</taxon>
        <taxon>Tineoidea</taxon>
        <taxon>Psychidae</taxon>
        <taxon>Oiketicinae</taxon>
        <taxon>Eumeta</taxon>
    </lineage>
</organism>
<name>A0A4C1Y6L2_EUMVA</name>
<evidence type="ECO:0000313" key="3">
    <source>
        <dbReference type="Proteomes" id="UP000299102"/>
    </source>
</evidence>
<dbReference type="AlphaFoldDB" id="A0A4C1Y6L2"/>
<gene>
    <name evidence="2" type="ORF">EVAR_50598_1</name>
</gene>
<dbReference type="Proteomes" id="UP000299102">
    <property type="component" value="Unassembled WGS sequence"/>
</dbReference>
<accession>A0A4C1Y6L2</accession>
<feature type="compositionally biased region" description="Basic and acidic residues" evidence="1">
    <location>
        <begin position="1"/>
        <end position="16"/>
    </location>
</feature>
<evidence type="ECO:0000256" key="1">
    <source>
        <dbReference type="SAM" id="MobiDB-lite"/>
    </source>
</evidence>
<feature type="region of interest" description="Disordered" evidence="1">
    <location>
        <begin position="1"/>
        <end position="26"/>
    </location>
</feature>
<dbReference type="EMBL" id="BGZK01001112">
    <property type="protein sequence ID" value="GBP71538.1"/>
    <property type="molecule type" value="Genomic_DNA"/>
</dbReference>
<protein>
    <submittedName>
        <fullName evidence="2">Uncharacterized protein</fullName>
    </submittedName>
</protein>